<dbReference type="InterPro" id="IPR051543">
    <property type="entry name" value="Serine_Peptidase_S9A"/>
</dbReference>
<gene>
    <name evidence="3" type="ORF">CWM85_28260</name>
</gene>
<proteinExistence type="inferred from homology"/>
<evidence type="ECO:0000313" key="3">
    <source>
        <dbReference type="EMBL" id="PLM51712.1"/>
    </source>
</evidence>
<evidence type="ECO:0000259" key="2">
    <source>
        <dbReference type="Pfam" id="PF02897"/>
    </source>
</evidence>
<dbReference type="EMBL" id="PIET01001231">
    <property type="protein sequence ID" value="PLM51712.1"/>
    <property type="molecule type" value="Genomic_DNA"/>
</dbReference>
<dbReference type="SUPFAM" id="SSF50993">
    <property type="entry name" value="Peptidase/esterase 'gauge' domain"/>
    <property type="match status" value="1"/>
</dbReference>
<organism evidence="3 4">
    <name type="scientific">Klebsiella michiganensis</name>
    <dbReference type="NCBI Taxonomy" id="1134687"/>
    <lineage>
        <taxon>Bacteria</taxon>
        <taxon>Pseudomonadati</taxon>
        <taxon>Pseudomonadota</taxon>
        <taxon>Gammaproteobacteria</taxon>
        <taxon>Enterobacterales</taxon>
        <taxon>Enterobacteriaceae</taxon>
        <taxon>Klebsiella/Raoultella group</taxon>
        <taxon>Klebsiella</taxon>
    </lineage>
</organism>
<comment type="caution">
    <text evidence="3">The sequence shown here is derived from an EMBL/GenBank/DDBJ whole genome shotgun (WGS) entry which is preliminary data.</text>
</comment>
<dbReference type="Pfam" id="PF02897">
    <property type="entry name" value="Peptidase_S9_N"/>
    <property type="match status" value="1"/>
</dbReference>
<reference evidence="3 4" key="1">
    <citation type="submission" date="2017-11" db="EMBL/GenBank/DDBJ databases">
        <authorList>
            <person name="Han C.G."/>
        </authorList>
    </citation>
    <scope>NUCLEOTIDE SEQUENCE [LARGE SCALE GENOMIC DNA]</scope>
    <source>
        <strain evidence="3 4">A2</strain>
    </source>
</reference>
<dbReference type="GO" id="GO:0004252">
    <property type="term" value="F:serine-type endopeptidase activity"/>
    <property type="evidence" value="ECO:0007669"/>
    <property type="project" value="UniProtKB-EC"/>
</dbReference>
<comment type="similarity">
    <text evidence="1">Belongs to the peptidase S9A family.</text>
</comment>
<dbReference type="EC" id="3.4.21.83" evidence="3"/>
<name>A0A2J4YM66_9ENTR</name>
<dbReference type="InterPro" id="IPR029058">
    <property type="entry name" value="AB_hydrolase_fold"/>
</dbReference>
<feature type="non-terminal residue" evidence="3">
    <location>
        <position position="112"/>
    </location>
</feature>
<protein>
    <submittedName>
        <fullName evidence="3">Oligopeptidase B</fullName>
        <ecNumber evidence="3">3.4.21.83</ecNumber>
    </submittedName>
</protein>
<dbReference type="Proteomes" id="UP000234661">
    <property type="component" value="Unassembled WGS sequence"/>
</dbReference>
<accession>A0A2J4YM66</accession>
<keyword evidence="3" id="KW-0378">Hydrolase</keyword>
<dbReference type="AlphaFoldDB" id="A0A2J4YM66"/>
<evidence type="ECO:0000256" key="1">
    <source>
        <dbReference type="ARBA" id="ARBA00005228"/>
    </source>
</evidence>
<dbReference type="Gene3D" id="3.40.50.1820">
    <property type="entry name" value="alpha/beta hydrolase"/>
    <property type="match status" value="1"/>
</dbReference>
<feature type="domain" description="Peptidase S9A N-terminal" evidence="2">
    <location>
        <begin position="3"/>
        <end position="111"/>
    </location>
</feature>
<sequence length="112" mass="13531">MPPKAKRIPHAMTLHGDTRIDNYYWLRDDDRSQAEVLDYLRQENEYGKKVMSSQSSLQDRVLKEIIDRIPQREVSAPYSKNGYRYRQVYEPGCEYAIYQRQPVVKEEWDEWD</sequence>
<reference evidence="3 4" key="2">
    <citation type="submission" date="2018-01" db="EMBL/GenBank/DDBJ databases">
        <title>Genomic study of Klebsiella pneumoniae.</title>
        <authorList>
            <person name="Yang Y."/>
            <person name="Bicalho R."/>
        </authorList>
    </citation>
    <scope>NUCLEOTIDE SEQUENCE [LARGE SCALE GENOMIC DNA]</scope>
    <source>
        <strain evidence="3 4">A2</strain>
    </source>
</reference>
<dbReference type="PANTHER" id="PTHR11757">
    <property type="entry name" value="PROTEASE FAMILY S9A OLIGOPEPTIDASE"/>
    <property type="match status" value="1"/>
</dbReference>
<dbReference type="InterPro" id="IPR023302">
    <property type="entry name" value="Pept_S9A_N"/>
</dbReference>
<dbReference type="PANTHER" id="PTHR11757:SF19">
    <property type="entry name" value="PROLYL ENDOPEPTIDASE-LIKE"/>
    <property type="match status" value="1"/>
</dbReference>
<evidence type="ECO:0000313" key="4">
    <source>
        <dbReference type="Proteomes" id="UP000234661"/>
    </source>
</evidence>